<dbReference type="InterPro" id="IPR050097">
    <property type="entry name" value="Ferredoxin-NADP_redctase_2"/>
</dbReference>
<dbReference type="GO" id="GO:0005737">
    <property type="term" value="C:cytoplasm"/>
    <property type="evidence" value="ECO:0007669"/>
    <property type="project" value="InterPro"/>
</dbReference>
<reference evidence="9 10" key="1">
    <citation type="journal article" date="2016" name="Nat. Commun.">
        <title>Thousands of microbial genomes shed light on interconnected biogeochemical processes in an aquifer system.</title>
        <authorList>
            <person name="Anantharaman K."/>
            <person name="Brown C.T."/>
            <person name="Hug L.A."/>
            <person name="Sharon I."/>
            <person name="Castelle C.J."/>
            <person name="Probst A.J."/>
            <person name="Thomas B.C."/>
            <person name="Singh A."/>
            <person name="Wilkins M.J."/>
            <person name="Karaoz U."/>
            <person name="Brodie E.L."/>
            <person name="Williams K.H."/>
            <person name="Hubbard S.S."/>
            <person name="Banfield J.F."/>
        </authorList>
    </citation>
    <scope>NUCLEOTIDE SEQUENCE [LARGE SCALE GENOMIC DNA]</scope>
</reference>
<dbReference type="GO" id="GO:0004791">
    <property type="term" value="F:thioredoxin-disulfide reductase (NADPH) activity"/>
    <property type="evidence" value="ECO:0007669"/>
    <property type="project" value="UniProtKB-UniRule"/>
</dbReference>
<gene>
    <name evidence="9" type="ORF">A2368_03035</name>
</gene>
<dbReference type="PANTHER" id="PTHR48105">
    <property type="entry name" value="THIOREDOXIN REDUCTASE 1-RELATED-RELATED"/>
    <property type="match status" value="1"/>
</dbReference>
<dbReference type="Gene3D" id="3.50.50.60">
    <property type="entry name" value="FAD/NAD(P)-binding domain"/>
    <property type="match status" value="2"/>
</dbReference>
<dbReference type="Proteomes" id="UP000176682">
    <property type="component" value="Unassembled WGS sequence"/>
</dbReference>
<comment type="cofactor">
    <cofactor evidence="7">
        <name>FAD</name>
        <dbReference type="ChEBI" id="CHEBI:57692"/>
    </cofactor>
    <text evidence="7">Binds 1 FAD per subunit.</text>
</comment>
<evidence type="ECO:0000256" key="6">
    <source>
        <dbReference type="RuleBase" id="RU003880"/>
    </source>
</evidence>
<dbReference type="SUPFAM" id="SSF51905">
    <property type="entry name" value="FAD/NAD(P)-binding domain"/>
    <property type="match status" value="1"/>
</dbReference>
<keyword evidence="5 6" id="KW-0676">Redox-active center</keyword>
<sequence>MENKIRDVIIVGAGPAGYAAAIYTGRAKLDTLMLAGEQAGGQLMWTTEVENYPGFSDGILGPQLMDQMRAQAGRFGADILNVNVSKVDFSGEVKKLYVGDKLYEARVVIITTGAKARMLGIGEEKWLGRGLSTCAVCDAAFFKEKITAVVGGGDAAMEDAMALTKFSSKVYVIHRRNEFKASKIMQERVLRNPQIEVKWNTEILEIKGGDRIEAVRLKDSNTGVESELPLGGLFLAIGHLPVSELWTDALEVDEKGFLKTAMIWPEMSSNVHKSCAELWLHGFPTQTSQKGVFGAGDVVDFRYRQAATAAGMGVQAALDAEKYLTGVSSSW</sequence>
<keyword evidence="4" id="KW-1015">Disulfide bond</keyword>
<dbReference type="PROSITE" id="PS00573">
    <property type="entry name" value="PYRIDINE_REDOX_2"/>
    <property type="match status" value="1"/>
</dbReference>
<keyword evidence="3 6" id="KW-0560">Oxidoreductase</keyword>
<evidence type="ECO:0000259" key="8">
    <source>
        <dbReference type="Pfam" id="PF07992"/>
    </source>
</evidence>
<dbReference type="InterPro" id="IPR008255">
    <property type="entry name" value="Pyr_nucl-diS_OxRdtase_2_AS"/>
</dbReference>
<comment type="catalytic activity">
    <reaction evidence="6">
        <text>[thioredoxin]-dithiol + NADP(+) = [thioredoxin]-disulfide + NADPH + H(+)</text>
        <dbReference type="Rhea" id="RHEA:20345"/>
        <dbReference type="Rhea" id="RHEA-COMP:10698"/>
        <dbReference type="Rhea" id="RHEA-COMP:10700"/>
        <dbReference type="ChEBI" id="CHEBI:15378"/>
        <dbReference type="ChEBI" id="CHEBI:29950"/>
        <dbReference type="ChEBI" id="CHEBI:50058"/>
        <dbReference type="ChEBI" id="CHEBI:57783"/>
        <dbReference type="ChEBI" id="CHEBI:58349"/>
        <dbReference type="EC" id="1.8.1.9"/>
    </reaction>
</comment>
<name>A0A1F5FKL8_9BACT</name>
<dbReference type="InterPro" id="IPR005982">
    <property type="entry name" value="Thioredox_Rdtase"/>
</dbReference>
<dbReference type="PRINTS" id="PR00368">
    <property type="entry name" value="FADPNR"/>
</dbReference>
<keyword evidence="2 6" id="KW-0274">FAD</keyword>
<dbReference type="Pfam" id="PF07992">
    <property type="entry name" value="Pyr_redox_2"/>
    <property type="match status" value="1"/>
</dbReference>
<dbReference type="AlphaFoldDB" id="A0A1F5FKL8"/>
<dbReference type="PRINTS" id="PR00469">
    <property type="entry name" value="PNDRDTASEII"/>
</dbReference>
<comment type="similarity">
    <text evidence="6">Belongs to the class-II pyridine nucleotide-disulfide oxidoreductase family.</text>
</comment>
<comment type="caution">
    <text evidence="9">The sequence shown here is derived from an EMBL/GenBank/DDBJ whole genome shotgun (WGS) entry which is preliminary data.</text>
</comment>
<dbReference type="NCBIfam" id="TIGR01292">
    <property type="entry name" value="TRX_reduct"/>
    <property type="match status" value="1"/>
</dbReference>
<dbReference type="InterPro" id="IPR023753">
    <property type="entry name" value="FAD/NAD-binding_dom"/>
</dbReference>
<dbReference type="EMBL" id="MFAM01000002">
    <property type="protein sequence ID" value="OGD80151.1"/>
    <property type="molecule type" value="Genomic_DNA"/>
</dbReference>
<evidence type="ECO:0000313" key="9">
    <source>
        <dbReference type="EMBL" id="OGD80151.1"/>
    </source>
</evidence>
<dbReference type="GO" id="GO:0019430">
    <property type="term" value="P:removal of superoxide radicals"/>
    <property type="evidence" value="ECO:0007669"/>
    <property type="project" value="UniProtKB-UniRule"/>
</dbReference>
<accession>A0A1F5FKL8</accession>
<comment type="subunit">
    <text evidence="6">Homodimer.</text>
</comment>
<keyword evidence="1 6" id="KW-0285">Flavoprotein</keyword>
<evidence type="ECO:0000256" key="7">
    <source>
        <dbReference type="RuleBase" id="RU003881"/>
    </source>
</evidence>
<evidence type="ECO:0000256" key="1">
    <source>
        <dbReference type="ARBA" id="ARBA00022630"/>
    </source>
</evidence>
<evidence type="ECO:0000256" key="2">
    <source>
        <dbReference type="ARBA" id="ARBA00022827"/>
    </source>
</evidence>
<dbReference type="InterPro" id="IPR036188">
    <property type="entry name" value="FAD/NAD-bd_sf"/>
</dbReference>
<evidence type="ECO:0000256" key="5">
    <source>
        <dbReference type="ARBA" id="ARBA00023284"/>
    </source>
</evidence>
<evidence type="ECO:0000256" key="4">
    <source>
        <dbReference type="ARBA" id="ARBA00023157"/>
    </source>
</evidence>
<feature type="domain" description="FAD/NAD(P)-binding" evidence="8">
    <location>
        <begin position="7"/>
        <end position="313"/>
    </location>
</feature>
<protein>
    <recommendedName>
        <fullName evidence="6">Thioredoxin reductase</fullName>
        <ecNumber evidence="6">1.8.1.9</ecNumber>
    </recommendedName>
</protein>
<dbReference type="EC" id="1.8.1.9" evidence="6"/>
<organism evidence="9 10">
    <name type="scientific">Candidatus Collierbacteria bacterium RIFOXYB1_FULL_49_13</name>
    <dbReference type="NCBI Taxonomy" id="1817728"/>
    <lineage>
        <taxon>Bacteria</taxon>
        <taxon>Candidatus Collieribacteriota</taxon>
    </lineage>
</organism>
<evidence type="ECO:0000313" key="10">
    <source>
        <dbReference type="Proteomes" id="UP000176682"/>
    </source>
</evidence>
<evidence type="ECO:0000256" key="3">
    <source>
        <dbReference type="ARBA" id="ARBA00023002"/>
    </source>
</evidence>
<keyword evidence="7" id="KW-0521">NADP</keyword>
<proteinExistence type="inferred from homology"/>